<dbReference type="GO" id="GO:0008176">
    <property type="term" value="F:tRNA (guanine(46)-N7)-methyltransferase activity"/>
    <property type="evidence" value="ECO:0007669"/>
    <property type="project" value="UniProtKB-UniRule"/>
</dbReference>
<accession>A0A6G5QIK6</accession>
<dbReference type="Pfam" id="PF02390">
    <property type="entry name" value="Methyltransf_4"/>
    <property type="match status" value="1"/>
</dbReference>
<name>A0A6G5QIK6_9BACT</name>
<evidence type="ECO:0000256" key="5">
    <source>
        <dbReference type="ARBA" id="ARBA00022691"/>
    </source>
</evidence>
<evidence type="ECO:0000313" key="9">
    <source>
        <dbReference type="Proteomes" id="UP000503264"/>
    </source>
</evidence>
<dbReference type="EMBL" id="CP012542">
    <property type="protein sequence ID" value="QCD45518.1"/>
    <property type="molecule type" value="Genomic_DNA"/>
</dbReference>
<comment type="function">
    <text evidence="2 7">Catalyzes the formation of N(7)-methylguanine at position 46 (m7G46) in tRNA.</text>
</comment>
<proteinExistence type="inferred from homology"/>
<dbReference type="PANTHER" id="PTHR23417:SF14">
    <property type="entry name" value="PENTACOTRIPEPTIDE-REPEAT REGION OF PRORP DOMAIN-CONTAINING PROTEIN"/>
    <property type="match status" value="1"/>
</dbReference>
<protein>
    <recommendedName>
        <fullName evidence="7">tRNA (guanine-N(7)-)-methyltransferase</fullName>
        <ecNumber evidence="7">2.1.1.33</ecNumber>
    </recommendedName>
    <alternativeName>
        <fullName evidence="7">tRNA (guanine(46)-N(7))-methyltransferase</fullName>
    </alternativeName>
    <alternativeName>
        <fullName evidence="7">tRNA(m7G46)-methyltransferase</fullName>
    </alternativeName>
</protein>
<keyword evidence="5 7" id="KW-0949">S-adenosyl-L-methionine</keyword>
<dbReference type="CDD" id="cd02440">
    <property type="entry name" value="AdoMet_MTases"/>
    <property type="match status" value="1"/>
</dbReference>
<dbReference type="InterPro" id="IPR003358">
    <property type="entry name" value="tRNA_(Gua-N-7)_MeTrfase_Trmb"/>
</dbReference>
<dbReference type="PANTHER" id="PTHR23417">
    <property type="entry name" value="3-DEOXY-D-MANNO-OCTULOSONIC-ACID TRANSFERASE/TRNA GUANINE-N 7 - -METHYLTRANSFERASE"/>
    <property type="match status" value="1"/>
</dbReference>
<comment type="caution">
    <text evidence="7">Lacks conserved residue(s) required for the propagation of feature annotation.</text>
</comment>
<dbReference type="SUPFAM" id="SSF53335">
    <property type="entry name" value="S-adenosyl-L-methionine-dependent methyltransferases"/>
    <property type="match status" value="1"/>
</dbReference>
<comment type="catalytic activity">
    <reaction evidence="1 7">
        <text>guanosine(46) in tRNA + S-adenosyl-L-methionine = N(7)-methylguanosine(46) in tRNA + S-adenosyl-L-homocysteine</text>
        <dbReference type="Rhea" id="RHEA:42708"/>
        <dbReference type="Rhea" id="RHEA-COMP:10188"/>
        <dbReference type="Rhea" id="RHEA-COMP:10189"/>
        <dbReference type="ChEBI" id="CHEBI:57856"/>
        <dbReference type="ChEBI" id="CHEBI:59789"/>
        <dbReference type="ChEBI" id="CHEBI:74269"/>
        <dbReference type="ChEBI" id="CHEBI:74480"/>
        <dbReference type="EC" id="2.1.1.33"/>
    </reaction>
</comment>
<keyword evidence="4 7" id="KW-0808">Transferase</keyword>
<keyword evidence="9" id="KW-1185">Reference proteome</keyword>
<evidence type="ECO:0000256" key="7">
    <source>
        <dbReference type="HAMAP-Rule" id="MF_01057"/>
    </source>
</evidence>
<evidence type="ECO:0000256" key="1">
    <source>
        <dbReference type="ARBA" id="ARBA00000142"/>
    </source>
</evidence>
<evidence type="ECO:0000256" key="2">
    <source>
        <dbReference type="ARBA" id="ARBA00003015"/>
    </source>
</evidence>
<sequence>MPNFIAKNIKEIKYPLQSGDIKFLWQVQGRNEKLVFTQSKDDSFFITLKSKNDGNFVIKGDKLSKPSRITNLQKALYVFKELLCENIVSEAISNSDKNVAKSDKNVAQIDEILSLMPKFNKIFIEIGFGSGRHLLFQAQNNKDCLVIGIEVYKPSIEQVSKLAASKNLDNIRLINTDARLLLSLMPSNLIDKIFLHFPVPWDDSPHRRVVSLDFAKECQRVLKVGGTFELRSDSKMYTDFTSATFLELENAKISIQKNISLEISSKYEDRWKRQEKDIFDLFYTCEQKSSDLEELEPMCFNESYDMSKMALNFKNTTIKGDDFFVHFEELYQSDDKIIIRVAFGSFSKPEHTFIKFENNTCEYFIKMPILTKTNLKAHRKIKEHLSQCNR</sequence>
<dbReference type="InterPro" id="IPR029063">
    <property type="entry name" value="SAM-dependent_MTases_sf"/>
</dbReference>
<comment type="similarity">
    <text evidence="7">Belongs to the class I-like SAM-binding methyltransferase superfamily. TrmB family.</text>
</comment>
<dbReference type="InterPro" id="IPR055361">
    <property type="entry name" value="tRNA_methyltr_TrmB_bact"/>
</dbReference>
<dbReference type="NCBIfam" id="TIGR00091">
    <property type="entry name" value="tRNA (guanosine(46)-N7)-methyltransferase TrmB"/>
    <property type="match status" value="1"/>
</dbReference>
<evidence type="ECO:0000256" key="6">
    <source>
        <dbReference type="ARBA" id="ARBA00022694"/>
    </source>
</evidence>
<dbReference type="AlphaFoldDB" id="A0A6G5QIK6"/>
<dbReference type="RefSeq" id="WP_171994220.1">
    <property type="nucleotide sequence ID" value="NZ_CP012542.1"/>
</dbReference>
<gene>
    <name evidence="8" type="primary">trmI</name>
    <name evidence="7" type="synonym">trmB</name>
    <name evidence="8" type="ORF">CMUC_1771</name>
</gene>
<dbReference type="HAMAP" id="MF_01057">
    <property type="entry name" value="tRNA_methyltr_TrmB"/>
    <property type="match status" value="1"/>
</dbReference>
<dbReference type="UniPathway" id="UPA00989"/>
<keyword evidence="6 7" id="KW-0819">tRNA processing</keyword>
<feature type="binding site" evidence="7">
    <location>
        <position position="125"/>
    </location>
    <ligand>
        <name>S-adenosyl-L-methionine</name>
        <dbReference type="ChEBI" id="CHEBI:59789"/>
    </ligand>
</feature>
<keyword evidence="3 7" id="KW-0489">Methyltransferase</keyword>
<feature type="binding site" evidence="7">
    <location>
        <position position="177"/>
    </location>
    <ligand>
        <name>S-adenosyl-L-methionine</name>
        <dbReference type="ChEBI" id="CHEBI:59789"/>
    </ligand>
</feature>
<feature type="binding site" evidence="7">
    <location>
        <position position="233"/>
    </location>
    <ligand>
        <name>substrate</name>
    </ligand>
</feature>
<feature type="binding site" evidence="7">
    <location>
        <position position="150"/>
    </location>
    <ligand>
        <name>S-adenosyl-L-methionine</name>
        <dbReference type="ChEBI" id="CHEBI:59789"/>
    </ligand>
</feature>
<comment type="pathway">
    <text evidence="7">tRNA modification; N(7)-methylguanine-tRNA biosynthesis.</text>
</comment>
<reference evidence="8 9" key="1">
    <citation type="submission" date="2016-07" db="EMBL/GenBank/DDBJ databases">
        <title>Comparative genomics of the Campylobacter concisus group.</title>
        <authorList>
            <person name="Miller W.G."/>
            <person name="Yee E."/>
            <person name="Chapman M.H."/>
            <person name="Huynh S."/>
            <person name="Bono J.L."/>
            <person name="On S.L.W."/>
            <person name="StLeger J."/>
            <person name="Foster G."/>
            <person name="Parker C.T."/>
        </authorList>
    </citation>
    <scope>NUCLEOTIDE SEQUENCE [LARGE SCALE GENOMIC DNA]</scope>
    <source>
        <strain evidence="8 9">CCUG 21559</strain>
    </source>
</reference>
<dbReference type="PROSITE" id="PS51625">
    <property type="entry name" value="SAM_MT_TRMB"/>
    <property type="match status" value="1"/>
</dbReference>
<evidence type="ECO:0000256" key="4">
    <source>
        <dbReference type="ARBA" id="ARBA00022679"/>
    </source>
</evidence>
<evidence type="ECO:0000313" key="8">
    <source>
        <dbReference type="EMBL" id="QCD45518.1"/>
    </source>
</evidence>
<dbReference type="NCBIfam" id="NF010719">
    <property type="entry name" value="PRK14121.1"/>
    <property type="match status" value="1"/>
</dbReference>
<dbReference type="Gene3D" id="3.40.50.150">
    <property type="entry name" value="Vaccinia Virus protein VP39"/>
    <property type="match status" value="1"/>
</dbReference>
<evidence type="ECO:0000256" key="3">
    <source>
        <dbReference type="ARBA" id="ARBA00022603"/>
    </source>
</evidence>
<dbReference type="GO" id="GO:0043527">
    <property type="term" value="C:tRNA methyltransferase complex"/>
    <property type="evidence" value="ECO:0007669"/>
    <property type="project" value="TreeGrafter"/>
</dbReference>
<dbReference type="EC" id="2.1.1.33" evidence="7"/>
<organism evidence="8 9">
    <name type="scientific">Campylobacter mucosalis CCUG 21559</name>
    <dbReference type="NCBI Taxonomy" id="1032067"/>
    <lineage>
        <taxon>Bacteria</taxon>
        <taxon>Pseudomonadati</taxon>
        <taxon>Campylobacterota</taxon>
        <taxon>Epsilonproteobacteria</taxon>
        <taxon>Campylobacterales</taxon>
        <taxon>Campylobacteraceae</taxon>
        <taxon>Campylobacter</taxon>
    </lineage>
</organism>
<dbReference type="Proteomes" id="UP000503264">
    <property type="component" value="Chromosome"/>
</dbReference>